<reference evidence="2 3" key="1">
    <citation type="submission" date="2023-08" db="EMBL/GenBank/DDBJ databases">
        <title>Black Yeasts Isolated from many extreme environments.</title>
        <authorList>
            <person name="Coleine C."/>
            <person name="Stajich J.E."/>
            <person name="Selbmann L."/>
        </authorList>
    </citation>
    <scope>NUCLEOTIDE SEQUENCE [LARGE SCALE GENOMIC DNA]</scope>
    <source>
        <strain evidence="2 3">CCFEE 6328</strain>
    </source>
</reference>
<feature type="domain" description="Amidohydrolase-related" evidence="1">
    <location>
        <begin position="104"/>
        <end position="403"/>
    </location>
</feature>
<dbReference type="Pfam" id="PF01979">
    <property type="entry name" value="Amidohydro_1"/>
    <property type="match status" value="1"/>
</dbReference>
<gene>
    <name evidence="2" type="ORF">LTR69_002541</name>
</gene>
<dbReference type="PANTHER" id="PTHR43135:SF3">
    <property type="entry name" value="ALPHA-D-RIBOSE 1-METHYLPHOSPHONATE 5-TRIPHOSPHATE DIPHOSPHATASE"/>
    <property type="match status" value="1"/>
</dbReference>
<dbReference type="Gene3D" id="1.20.58.520">
    <property type="entry name" value="Amidohydrolase"/>
    <property type="match status" value="1"/>
</dbReference>
<sequence>MLSAIWFTNYKSDACATLCFSNQVMACAMHGGYGPNFDPIAVAAENRKVREKRDVCNTTKVAIKNVQIFDGLQLLPPSTVVIDGNTIGTDPEGAEVIDATGLTLLPGLIDSHCHPDNVTHLESLTSYGVTTAFEMATFVPALGESLKNHSGLTDIFLASAPACAPGSAHGNITAARDASLLINASSEVPAWLQRQLSWNPDLVKIIAESPGLNQSTLNLLTQASHENNKRVICHIGTYDGAVQAMAAGADMIHHSTLDKPITADIAYEILLKQQVSVPTLAIMKAILTIKPQVSYRSAQETVTLLHQAGVPILAGTDANLQQGVLVEVPFGSSLHEELGLLSAAGMTNREVLNVATIRAAEYWGLKDRGRIAPGLRADLLLIEGNPLQNLTATRNIKKVWVNGVEYSGPLGQ</sequence>
<dbReference type="Proteomes" id="UP001345691">
    <property type="component" value="Unassembled WGS sequence"/>
</dbReference>
<organism evidence="2 3">
    <name type="scientific">Exophiala sideris</name>
    <dbReference type="NCBI Taxonomy" id="1016849"/>
    <lineage>
        <taxon>Eukaryota</taxon>
        <taxon>Fungi</taxon>
        <taxon>Dikarya</taxon>
        <taxon>Ascomycota</taxon>
        <taxon>Pezizomycotina</taxon>
        <taxon>Eurotiomycetes</taxon>
        <taxon>Chaetothyriomycetidae</taxon>
        <taxon>Chaetothyriales</taxon>
        <taxon>Herpotrichiellaceae</taxon>
        <taxon>Exophiala</taxon>
    </lineage>
</organism>
<protein>
    <recommendedName>
        <fullName evidence="1">Amidohydrolase-related domain-containing protein</fullName>
    </recommendedName>
</protein>
<dbReference type="InterPro" id="IPR006680">
    <property type="entry name" value="Amidohydro-rel"/>
</dbReference>
<dbReference type="InterPro" id="IPR011059">
    <property type="entry name" value="Metal-dep_hydrolase_composite"/>
</dbReference>
<evidence type="ECO:0000259" key="1">
    <source>
        <dbReference type="Pfam" id="PF01979"/>
    </source>
</evidence>
<evidence type="ECO:0000313" key="3">
    <source>
        <dbReference type="Proteomes" id="UP001345691"/>
    </source>
</evidence>
<dbReference type="SUPFAM" id="SSF51556">
    <property type="entry name" value="Metallo-dependent hydrolases"/>
    <property type="match status" value="1"/>
</dbReference>
<dbReference type="Gene3D" id="2.30.40.10">
    <property type="entry name" value="Urease, subunit C, domain 1"/>
    <property type="match status" value="1"/>
</dbReference>
<evidence type="ECO:0000313" key="2">
    <source>
        <dbReference type="EMBL" id="KAK5066023.1"/>
    </source>
</evidence>
<name>A0ABR0JJG7_9EURO</name>
<dbReference type="InterPro" id="IPR032466">
    <property type="entry name" value="Metal_Hydrolase"/>
</dbReference>
<dbReference type="SUPFAM" id="SSF51338">
    <property type="entry name" value="Composite domain of metallo-dependent hydrolases"/>
    <property type="match status" value="1"/>
</dbReference>
<dbReference type="PANTHER" id="PTHR43135">
    <property type="entry name" value="ALPHA-D-RIBOSE 1-METHYLPHOSPHONATE 5-TRIPHOSPHATE DIPHOSPHATASE"/>
    <property type="match status" value="1"/>
</dbReference>
<dbReference type="Gene3D" id="3.30.110.90">
    <property type="entry name" value="Amidohydrolase"/>
    <property type="match status" value="1"/>
</dbReference>
<dbReference type="EMBL" id="JAVRRF010000004">
    <property type="protein sequence ID" value="KAK5066023.1"/>
    <property type="molecule type" value="Genomic_DNA"/>
</dbReference>
<proteinExistence type="predicted"/>
<accession>A0ABR0JJG7</accession>
<comment type="caution">
    <text evidence="2">The sequence shown here is derived from an EMBL/GenBank/DDBJ whole genome shotgun (WGS) entry which is preliminary data.</text>
</comment>
<dbReference type="Gene3D" id="3.40.50.10910">
    <property type="entry name" value="Amidohydrolase"/>
    <property type="match status" value="1"/>
</dbReference>
<dbReference type="InterPro" id="IPR018228">
    <property type="entry name" value="DNase_TatD-rel_CS"/>
</dbReference>
<keyword evidence="3" id="KW-1185">Reference proteome</keyword>
<dbReference type="InterPro" id="IPR051781">
    <property type="entry name" value="Metallo-dep_Hydrolase"/>
</dbReference>
<dbReference type="PROSITE" id="PS01137">
    <property type="entry name" value="TATD_1"/>
    <property type="match status" value="1"/>
</dbReference>